<evidence type="ECO:0000256" key="3">
    <source>
        <dbReference type="ARBA" id="ARBA00004173"/>
    </source>
</evidence>
<keyword evidence="6" id="KW-0963">Cytoplasm</keyword>
<keyword evidence="9" id="KW-0072">Autophagy</keyword>
<evidence type="ECO:0000313" key="19">
    <source>
        <dbReference type="Ensembl" id="ENSCHIP00010006339.1"/>
    </source>
</evidence>
<dbReference type="PROSITE" id="PS00175">
    <property type="entry name" value="PG_MUTASE"/>
    <property type="match status" value="1"/>
</dbReference>
<organism evidence="19">
    <name type="scientific">Capra hircus</name>
    <name type="common">Goat</name>
    <dbReference type="NCBI Taxonomy" id="9925"/>
    <lineage>
        <taxon>Eukaryota</taxon>
        <taxon>Metazoa</taxon>
        <taxon>Chordata</taxon>
        <taxon>Craniata</taxon>
        <taxon>Vertebrata</taxon>
        <taxon>Euteleostomi</taxon>
        <taxon>Mammalia</taxon>
        <taxon>Eutheria</taxon>
        <taxon>Laurasiatheria</taxon>
        <taxon>Artiodactyla</taxon>
        <taxon>Ruminantia</taxon>
        <taxon>Pecora</taxon>
        <taxon>Bovidae</taxon>
        <taxon>Caprinae</taxon>
        <taxon>Capra</taxon>
    </lineage>
</organism>
<dbReference type="GO" id="GO:0043067">
    <property type="term" value="P:regulation of programmed cell death"/>
    <property type="evidence" value="ECO:0007669"/>
    <property type="project" value="UniProtKB-ARBA"/>
</dbReference>
<keyword evidence="11" id="KW-0539">Nucleus</keyword>
<dbReference type="Gene3D" id="3.40.50.1240">
    <property type="entry name" value="Phosphoglycerate mutase-like"/>
    <property type="match status" value="1"/>
</dbReference>
<evidence type="ECO:0000256" key="16">
    <source>
        <dbReference type="ARBA" id="ARBA00077907"/>
    </source>
</evidence>
<dbReference type="AlphaFoldDB" id="A0A8C2QTA7"/>
<dbReference type="SUPFAM" id="SSF53254">
    <property type="entry name" value="Phosphoglycerate mutase-like"/>
    <property type="match status" value="1"/>
</dbReference>
<dbReference type="GO" id="GO:0045937">
    <property type="term" value="P:positive regulation of phosphate metabolic process"/>
    <property type="evidence" value="ECO:0007669"/>
    <property type="project" value="UniProtKB-ARBA"/>
</dbReference>
<evidence type="ECO:0000256" key="12">
    <source>
        <dbReference type="ARBA" id="ARBA00038362"/>
    </source>
</evidence>
<dbReference type="GO" id="GO:0004331">
    <property type="term" value="F:fructose-2,6-bisphosphate 2-phosphatase activity"/>
    <property type="evidence" value="ECO:0007669"/>
    <property type="project" value="UniProtKB-EC"/>
</dbReference>
<keyword evidence="10" id="KW-0496">Mitochondrion</keyword>
<comment type="subcellular location">
    <subcellularLocation>
        <location evidence="4">Cytoplasm</location>
    </subcellularLocation>
    <subcellularLocation>
        <location evidence="3">Mitochondrion</location>
    </subcellularLocation>
    <subcellularLocation>
        <location evidence="2">Nucleus</location>
    </subcellularLocation>
</comment>
<feature type="active site" description="Tele-phosphohistidine intermediate" evidence="17">
    <location>
        <position position="11"/>
    </location>
</feature>
<evidence type="ECO:0000256" key="14">
    <source>
        <dbReference type="ARBA" id="ARBA00042275"/>
    </source>
</evidence>
<evidence type="ECO:0000256" key="11">
    <source>
        <dbReference type="ARBA" id="ARBA00023242"/>
    </source>
</evidence>
<proteinExistence type="inferred from homology"/>
<comment type="subunit">
    <text evidence="15">Interacts with HK2; the interaction increases hexokinase HK2 activity in a hypoxia- and HIF1A-dependent manner, resulting in the regulation of mitochondrial membrane potential, thus increasing NADPH production and decreasing intracellular ROS levels.</text>
</comment>
<dbReference type="PANTHER" id="PTHR46517">
    <property type="entry name" value="FRUCTOSE-2,6-BISPHOSPHATASE TIGAR"/>
    <property type="match status" value="1"/>
</dbReference>
<evidence type="ECO:0000256" key="5">
    <source>
        <dbReference type="ARBA" id="ARBA00013067"/>
    </source>
</evidence>
<evidence type="ECO:0000256" key="2">
    <source>
        <dbReference type="ARBA" id="ARBA00004123"/>
    </source>
</evidence>
<evidence type="ECO:0000256" key="1">
    <source>
        <dbReference type="ARBA" id="ARBA00000464"/>
    </source>
</evidence>
<dbReference type="InterPro" id="IPR001345">
    <property type="entry name" value="PG/BPGM_mutase_AS"/>
</dbReference>
<evidence type="ECO:0000256" key="9">
    <source>
        <dbReference type="ARBA" id="ARBA00023006"/>
    </source>
</evidence>
<feature type="binding site" evidence="18">
    <location>
        <position position="61"/>
    </location>
    <ligand>
        <name>substrate</name>
    </ligand>
</feature>
<dbReference type="InterPro" id="IPR013078">
    <property type="entry name" value="His_Pase_superF_clade-1"/>
</dbReference>
<sequence>MTRFALTVIRHGETRLNKEKIIQGQGIDEPLSETGFKQAAAAGIFLKDVKFTHVFSSDLKRTKQTVHGILEKNKFCKDVTVEYDSRLRERKYGAAEGRPLSELRAMAKAVGEECPAFTPPGGETLDQLKMRGKDFFEFLCQLILKEASQNEQFSQDSPSSCLESSLAEIFPLGKNCASTFNSDSGAPGLAASVLVVSHGAYMRSLLDYFLTDLKCSFPATLSRSELTSVSPNTGMTVFILNFEKGGKGKPTAQCVCVNLQGHLAGRRPAPWVHTPHHPSHGHRVSSGNGIILAFYKRTQHRSILTSHFLCVSWGSIVVCTDPVTSLTTVFCRINTLRFISLFSHQWMFWFIQHFLNRNSASGSGLVLCWRKRASPV</sequence>
<dbReference type="GO" id="GO:0005634">
    <property type="term" value="C:nucleus"/>
    <property type="evidence" value="ECO:0007669"/>
    <property type="project" value="UniProtKB-SubCell"/>
</dbReference>
<evidence type="ECO:0000256" key="6">
    <source>
        <dbReference type="ARBA" id="ARBA00022490"/>
    </source>
</evidence>
<dbReference type="Ensembl" id="ENSCHIT00010008761.1">
    <property type="protein sequence ID" value="ENSCHIP00010006339.1"/>
    <property type="gene ID" value="ENSCHIG00010004511.1"/>
</dbReference>
<keyword evidence="8" id="KW-0378">Hydrolase</keyword>
<reference evidence="19" key="2">
    <citation type="submission" date="2025-08" db="UniProtKB">
        <authorList>
            <consortium name="Ensembl"/>
        </authorList>
    </citation>
    <scope>IDENTIFICATION</scope>
</reference>
<reference evidence="19" key="1">
    <citation type="submission" date="2019-03" db="EMBL/GenBank/DDBJ databases">
        <title>Genome sequencing and reference-guided assembly of Black Bengal Goat (Capra hircus).</title>
        <authorList>
            <person name="Siddiki A.Z."/>
            <person name="Baten A."/>
            <person name="Billah M."/>
            <person name="Alam M.A.U."/>
            <person name="Shawrob K.S.M."/>
            <person name="Saha S."/>
            <person name="Chowdhury M."/>
            <person name="Rahman A.H."/>
            <person name="Stear M."/>
            <person name="Miah G."/>
            <person name="Das G.B."/>
            <person name="Hossain M.M."/>
            <person name="Kumkum M."/>
            <person name="Islam M.S."/>
            <person name="Mollah A.M."/>
            <person name="Ahsan A."/>
            <person name="Tusar F."/>
            <person name="Khan M.K.I."/>
        </authorList>
    </citation>
    <scope>NUCLEOTIDE SEQUENCE [LARGE SCALE GENOMIC DNA]</scope>
</reference>
<protein>
    <recommendedName>
        <fullName evidence="13">Fructose-2,6-bisphosphatase TIGAR</fullName>
        <ecNumber evidence="5">3.1.3.46</ecNumber>
    </recommendedName>
    <alternativeName>
        <fullName evidence="14">TP53-induced glycolysis and apoptosis regulator</fullName>
    </alternativeName>
    <alternativeName>
        <fullName evidence="16">TP53-induced glycolysis regulatory phosphatase</fullName>
    </alternativeName>
</protein>
<name>A0A8C2QTA7_CAPHI</name>
<keyword evidence="7" id="KW-0053">Apoptosis</keyword>
<dbReference type="GO" id="GO:0045820">
    <property type="term" value="P:negative regulation of glycolytic process"/>
    <property type="evidence" value="ECO:0007669"/>
    <property type="project" value="TreeGrafter"/>
</dbReference>
<dbReference type="GO" id="GO:0045935">
    <property type="term" value="P:positive regulation of nucleobase-containing compound metabolic process"/>
    <property type="evidence" value="ECO:0007669"/>
    <property type="project" value="UniProtKB-ARBA"/>
</dbReference>
<dbReference type="PANTHER" id="PTHR46517:SF1">
    <property type="entry name" value="FRUCTOSE-2,6-BISPHOSPHATASE TIGAR"/>
    <property type="match status" value="1"/>
</dbReference>
<dbReference type="FunFam" id="3.40.50.1240:FF:000026">
    <property type="entry name" value="Putative fructose-2,6-bisphosphatase TIGAR"/>
    <property type="match status" value="1"/>
</dbReference>
<evidence type="ECO:0000256" key="17">
    <source>
        <dbReference type="PIRSR" id="PIRSR613078-1"/>
    </source>
</evidence>
<dbReference type="SMART" id="SM00855">
    <property type="entry name" value="PGAM"/>
    <property type="match status" value="1"/>
</dbReference>
<dbReference type="GO" id="GO:0006915">
    <property type="term" value="P:apoptotic process"/>
    <property type="evidence" value="ECO:0007669"/>
    <property type="project" value="UniProtKB-KW"/>
</dbReference>
<evidence type="ECO:0000256" key="18">
    <source>
        <dbReference type="PIRSR" id="PIRSR613078-2"/>
    </source>
</evidence>
<evidence type="ECO:0000256" key="8">
    <source>
        <dbReference type="ARBA" id="ARBA00022801"/>
    </source>
</evidence>
<dbReference type="CDD" id="cd07067">
    <property type="entry name" value="HP_PGM_like"/>
    <property type="match status" value="1"/>
</dbReference>
<dbReference type="GO" id="GO:0006950">
    <property type="term" value="P:response to stress"/>
    <property type="evidence" value="ECO:0007669"/>
    <property type="project" value="UniProtKB-ARBA"/>
</dbReference>
<comment type="catalytic activity">
    <reaction evidence="1">
        <text>beta-D-fructose 2,6-bisphosphate + H2O = beta-D-fructose 6-phosphate + phosphate</text>
        <dbReference type="Rhea" id="RHEA:17289"/>
        <dbReference type="ChEBI" id="CHEBI:15377"/>
        <dbReference type="ChEBI" id="CHEBI:43474"/>
        <dbReference type="ChEBI" id="CHEBI:57634"/>
        <dbReference type="ChEBI" id="CHEBI:58579"/>
        <dbReference type="EC" id="3.1.3.46"/>
    </reaction>
</comment>
<evidence type="ECO:0000256" key="7">
    <source>
        <dbReference type="ARBA" id="ARBA00022703"/>
    </source>
</evidence>
<dbReference type="InterPro" id="IPR051695">
    <property type="entry name" value="Phosphoglycerate_Mutase"/>
</dbReference>
<dbReference type="InterPro" id="IPR029033">
    <property type="entry name" value="His_PPase_superfam"/>
</dbReference>
<feature type="binding site" evidence="18">
    <location>
        <begin position="89"/>
        <end position="92"/>
    </location>
    <ligand>
        <name>substrate</name>
    </ligand>
</feature>
<evidence type="ECO:0000256" key="4">
    <source>
        <dbReference type="ARBA" id="ARBA00004496"/>
    </source>
</evidence>
<dbReference type="GO" id="GO:0006914">
    <property type="term" value="P:autophagy"/>
    <property type="evidence" value="ECO:0007669"/>
    <property type="project" value="UniProtKB-KW"/>
</dbReference>
<evidence type="ECO:0000256" key="15">
    <source>
        <dbReference type="ARBA" id="ARBA00065705"/>
    </source>
</evidence>
<dbReference type="GO" id="GO:0005829">
    <property type="term" value="C:cytosol"/>
    <property type="evidence" value="ECO:0007669"/>
    <property type="project" value="TreeGrafter"/>
</dbReference>
<feature type="binding site" evidence="18">
    <location>
        <begin position="10"/>
        <end position="17"/>
    </location>
    <ligand>
        <name>substrate</name>
    </ligand>
</feature>
<accession>A0A8C2QTA7</accession>
<dbReference type="GO" id="GO:0043456">
    <property type="term" value="P:regulation of pentose-phosphate shunt"/>
    <property type="evidence" value="ECO:0007669"/>
    <property type="project" value="UniProtKB-ARBA"/>
</dbReference>
<evidence type="ECO:0000256" key="10">
    <source>
        <dbReference type="ARBA" id="ARBA00023128"/>
    </source>
</evidence>
<feature type="active site" description="Proton donor/acceptor" evidence="17">
    <location>
        <position position="89"/>
    </location>
</feature>
<evidence type="ECO:0000256" key="13">
    <source>
        <dbReference type="ARBA" id="ARBA00040907"/>
    </source>
</evidence>
<dbReference type="Pfam" id="PF00300">
    <property type="entry name" value="His_Phos_1"/>
    <property type="match status" value="1"/>
</dbReference>
<dbReference type="GO" id="GO:0005739">
    <property type="term" value="C:mitochondrion"/>
    <property type="evidence" value="ECO:0007669"/>
    <property type="project" value="UniProtKB-SubCell"/>
</dbReference>
<comment type="similarity">
    <text evidence="12">Belongs to the phosphoglycerate mutase family.</text>
</comment>
<dbReference type="EC" id="3.1.3.46" evidence="5"/>